<dbReference type="EnsemblMetazoa" id="Aqu2.1.18180_001">
    <property type="protein sequence ID" value="Aqu2.1.18180_001"/>
    <property type="gene ID" value="Aqu2.1.18180"/>
</dbReference>
<evidence type="ECO:0000256" key="1">
    <source>
        <dbReference type="SAM" id="MobiDB-lite"/>
    </source>
</evidence>
<dbReference type="InterPro" id="IPR011051">
    <property type="entry name" value="RmlC_Cupin_sf"/>
</dbReference>
<protein>
    <recommendedName>
        <fullName evidence="3">Mif2/CENP-C cupin domain-containing protein</fullName>
    </recommendedName>
</protein>
<reference evidence="2" key="1">
    <citation type="submission" date="2017-05" db="UniProtKB">
        <authorList>
            <consortium name="EnsemblMetazoa"/>
        </authorList>
    </citation>
    <scope>IDENTIFICATION</scope>
</reference>
<dbReference type="Gene3D" id="2.60.120.10">
    <property type="entry name" value="Jelly Rolls"/>
    <property type="match status" value="1"/>
</dbReference>
<evidence type="ECO:0000313" key="2">
    <source>
        <dbReference type="EnsemblMetazoa" id="Aqu2.1.18180_001"/>
    </source>
</evidence>
<feature type="region of interest" description="Disordered" evidence="1">
    <location>
        <begin position="48"/>
        <end position="230"/>
    </location>
</feature>
<evidence type="ECO:0008006" key="3">
    <source>
        <dbReference type="Google" id="ProtNLM"/>
    </source>
</evidence>
<dbReference type="InParanoid" id="A0A1X7TSK2"/>
<proteinExistence type="predicted"/>
<dbReference type="SUPFAM" id="SSF51182">
    <property type="entry name" value="RmlC-like cupins"/>
    <property type="match status" value="1"/>
</dbReference>
<feature type="compositionally biased region" description="Polar residues" evidence="1">
    <location>
        <begin position="124"/>
        <end position="188"/>
    </location>
</feature>
<feature type="region of interest" description="Disordered" evidence="1">
    <location>
        <begin position="1"/>
        <end position="33"/>
    </location>
</feature>
<feature type="compositionally biased region" description="Low complexity" evidence="1">
    <location>
        <begin position="90"/>
        <end position="99"/>
    </location>
</feature>
<feature type="compositionally biased region" description="Low complexity" evidence="1">
    <location>
        <begin position="57"/>
        <end position="76"/>
    </location>
</feature>
<dbReference type="InterPro" id="IPR014710">
    <property type="entry name" value="RmlC-like_jellyroll"/>
</dbReference>
<organism evidence="2">
    <name type="scientific">Amphimedon queenslandica</name>
    <name type="common">Sponge</name>
    <dbReference type="NCBI Taxonomy" id="400682"/>
    <lineage>
        <taxon>Eukaryota</taxon>
        <taxon>Metazoa</taxon>
        <taxon>Porifera</taxon>
        <taxon>Demospongiae</taxon>
        <taxon>Heteroscleromorpha</taxon>
        <taxon>Haplosclerida</taxon>
        <taxon>Niphatidae</taxon>
        <taxon>Amphimedon</taxon>
    </lineage>
</organism>
<dbReference type="AlphaFoldDB" id="A0A1X7TSK2"/>
<name>A0A1X7TSK2_AMPQE</name>
<accession>A0A1X7TSK2</accession>
<sequence>MSMATSSPPFKRKRVSGVNYGATYGIDRRKSFPRDENGLELLEFYFPSSQEEDDTITDSSCCSTSTATRNSNTLSRHTFADSPPSPQPPTTGTGPFTRTGTREASCLSHTFNDPPSPLPPAAGTSPSITRTGTRTANSSRHDTTTPSTRAKASARTIFSHSKPPTTSRSTRKNSPLITDSEASPSKDTTAPVEPLANASPGSPLETAKKTKKKRKKINCSPPQRRQPVKRTITEIQRKTNVTPGVRRSKRPHIGRVPFGGYVEYEEHWGNTPSKAYGREALSIVNPLPIPSPRSRNATNKRTRDEEECYLSIVSPDDSENVERCRFLFPLSHGQLCNADGMDVQPGDDLIINRLITKDDYQIGEMDFKKGAEKPMAQNENCEMIFRVLKGKILVVFEDGEVEMCTNEYIRIPPGAVYQLNNIARSNTVLNYTFVMKL</sequence>
<dbReference type="CDD" id="cd02208">
    <property type="entry name" value="cupin_RmlC-like"/>
    <property type="match status" value="1"/>
</dbReference>